<comment type="caution">
    <text evidence="1">The sequence shown here is derived from an EMBL/GenBank/DDBJ whole genome shotgun (WGS) entry which is preliminary data.</text>
</comment>
<keyword evidence="2" id="KW-1185">Reference proteome</keyword>
<organism evidence="1 2">
    <name type="scientific">Entomophthora muscae</name>
    <dbReference type="NCBI Taxonomy" id="34485"/>
    <lineage>
        <taxon>Eukaryota</taxon>
        <taxon>Fungi</taxon>
        <taxon>Fungi incertae sedis</taxon>
        <taxon>Zoopagomycota</taxon>
        <taxon>Entomophthoromycotina</taxon>
        <taxon>Entomophthoromycetes</taxon>
        <taxon>Entomophthorales</taxon>
        <taxon>Entomophthoraceae</taxon>
        <taxon>Entomophthora</taxon>
    </lineage>
</organism>
<name>A0ACC2SUU6_9FUNG</name>
<proteinExistence type="predicted"/>
<evidence type="ECO:0000313" key="2">
    <source>
        <dbReference type="Proteomes" id="UP001165960"/>
    </source>
</evidence>
<sequence length="441" mass="48971">MSSLLSFEKAKFGILCVKAAALRKDVPTSSIEESWSSLEVTKTAPEESLVEVKAAFEELYSNYFTKEEIPAQGKRIYAWDSWNLLLGFNDILQQVKDRANCEIEALRNREEKSVEIMACWWDNNKALAHKIASLEKKLLEALSQEGNSNKSHRQDNDKLDWLYLDLSNAWEVYLLIIINDDSPSVSQSSQWDFALGNNGFAPAVRANQQPGGLDHSSNISNVNVNTQDDSPLVNPSSQSGAPKLSEFGPAVWLNHGPYDSQHPLLGTSMDINVSPGAKGFIWTYLANHCPHGLVTPSADDLNANITDDDSPRVNSVHVNCQDQFDQSGRAKVIANHGINSKVDNDVNYTKSYIDNSNVNVYDSHGVRNPVFSNPNQPEVPGNNFKFNLGDQSYEANISQSQAEYNNESMETDDTWGIPHPDPNRFSYVISPMEIDNTPGAS</sequence>
<reference evidence="1" key="1">
    <citation type="submission" date="2022-04" db="EMBL/GenBank/DDBJ databases">
        <title>Genome of the entomopathogenic fungus Entomophthora muscae.</title>
        <authorList>
            <person name="Elya C."/>
            <person name="Lovett B.R."/>
            <person name="Lee E."/>
            <person name="Macias A.M."/>
            <person name="Hajek A.E."/>
            <person name="De Bivort B.L."/>
            <person name="Kasson M.T."/>
            <person name="De Fine Licht H.H."/>
            <person name="Stajich J.E."/>
        </authorList>
    </citation>
    <scope>NUCLEOTIDE SEQUENCE</scope>
    <source>
        <strain evidence="1">Berkeley</strain>
    </source>
</reference>
<evidence type="ECO:0000313" key="1">
    <source>
        <dbReference type="EMBL" id="KAJ9065946.1"/>
    </source>
</evidence>
<dbReference type="EMBL" id="QTSX02004316">
    <property type="protein sequence ID" value="KAJ9065946.1"/>
    <property type="molecule type" value="Genomic_DNA"/>
</dbReference>
<protein>
    <submittedName>
        <fullName evidence="1">Uncharacterized protein</fullName>
    </submittedName>
</protein>
<dbReference type="Proteomes" id="UP001165960">
    <property type="component" value="Unassembled WGS sequence"/>
</dbReference>
<accession>A0ACC2SUU6</accession>
<gene>
    <name evidence="1" type="ORF">DSO57_1014566</name>
</gene>